<name>A0A382VIY2_9ZZZZ</name>
<feature type="region of interest" description="Disordered" evidence="1">
    <location>
        <begin position="55"/>
        <end position="75"/>
    </location>
</feature>
<evidence type="ECO:0000313" key="3">
    <source>
        <dbReference type="EMBL" id="SVD46414.1"/>
    </source>
</evidence>
<feature type="non-terminal residue" evidence="3">
    <location>
        <position position="75"/>
    </location>
</feature>
<dbReference type="EMBL" id="UINC01152300">
    <property type="protein sequence ID" value="SVD46414.1"/>
    <property type="molecule type" value="Genomic_DNA"/>
</dbReference>
<evidence type="ECO:0000256" key="1">
    <source>
        <dbReference type="SAM" id="MobiDB-lite"/>
    </source>
</evidence>
<organism evidence="3">
    <name type="scientific">marine metagenome</name>
    <dbReference type="NCBI Taxonomy" id="408172"/>
    <lineage>
        <taxon>unclassified sequences</taxon>
        <taxon>metagenomes</taxon>
        <taxon>ecological metagenomes</taxon>
    </lineage>
</organism>
<gene>
    <name evidence="3" type="ORF">METZ01_LOCUS399268</name>
</gene>
<feature type="transmembrane region" description="Helical" evidence="2">
    <location>
        <begin position="7"/>
        <end position="27"/>
    </location>
</feature>
<accession>A0A382VIY2</accession>
<dbReference type="AlphaFoldDB" id="A0A382VIY2"/>
<protein>
    <submittedName>
        <fullName evidence="3">Uncharacterized protein</fullName>
    </submittedName>
</protein>
<reference evidence="3" key="1">
    <citation type="submission" date="2018-05" db="EMBL/GenBank/DDBJ databases">
        <authorList>
            <person name="Lanie J.A."/>
            <person name="Ng W.-L."/>
            <person name="Kazmierczak K.M."/>
            <person name="Andrzejewski T.M."/>
            <person name="Davidsen T.M."/>
            <person name="Wayne K.J."/>
            <person name="Tettelin H."/>
            <person name="Glass J.I."/>
            <person name="Rusch D."/>
            <person name="Podicherti R."/>
            <person name="Tsui H.-C.T."/>
            <person name="Winkler M.E."/>
        </authorList>
    </citation>
    <scope>NUCLEOTIDE SEQUENCE</scope>
</reference>
<sequence length="75" mass="7682">MGCLIKIGGGIVGFILCIVVGTLLHTVTGSVEIATLGGIVTFAVCIVKGADYGSKFGEKKPEELFAPPSKTTRGN</sequence>
<keyword evidence="2" id="KW-0472">Membrane</keyword>
<proteinExistence type="predicted"/>
<keyword evidence="2" id="KW-0812">Transmembrane</keyword>
<evidence type="ECO:0000256" key="2">
    <source>
        <dbReference type="SAM" id="Phobius"/>
    </source>
</evidence>
<keyword evidence="2" id="KW-1133">Transmembrane helix</keyword>
<feature type="transmembrane region" description="Helical" evidence="2">
    <location>
        <begin position="33"/>
        <end position="50"/>
    </location>
</feature>